<evidence type="ECO:0008006" key="3">
    <source>
        <dbReference type="Google" id="ProtNLM"/>
    </source>
</evidence>
<accession>A0ABR9VE62</accession>
<comment type="caution">
    <text evidence="1">The sequence shown here is derived from an EMBL/GenBank/DDBJ whole genome shotgun (WGS) entry which is preliminary data.</text>
</comment>
<proteinExistence type="predicted"/>
<protein>
    <recommendedName>
        <fullName evidence="3">Glycosyltransferase</fullName>
    </recommendedName>
</protein>
<dbReference type="Gene3D" id="3.40.50.2000">
    <property type="entry name" value="Glycogen Phosphorylase B"/>
    <property type="match status" value="1"/>
</dbReference>
<keyword evidence="2" id="KW-1185">Reference proteome</keyword>
<dbReference type="RefSeq" id="WP_193942885.1">
    <property type="nucleotide sequence ID" value="NZ_JADEWB010000061.1"/>
</dbReference>
<evidence type="ECO:0000313" key="1">
    <source>
        <dbReference type="EMBL" id="MBE9236783.1"/>
    </source>
</evidence>
<dbReference type="Proteomes" id="UP000606776">
    <property type="component" value="Unassembled WGS sequence"/>
</dbReference>
<evidence type="ECO:0000313" key="2">
    <source>
        <dbReference type="Proteomes" id="UP000606776"/>
    </source>
</evidence>
<organism evidence="1 2">
    <name type="scientific">Sphaerospermopsis aphanizomenoides LEGE 00250</name>
    <dbReference type="NCBI Taxonomy" id="2777972"/>
    <lineage>
        <taxon>Bacteria</taxon>
        <taxon>Bacillati</taxon>
        <taxon>Cyanobacteriota</taxon>
        <taxon>Cyanophyceae</taxon>
        <taxon>Nostocales</taxon>
        <taxon>Aphanizomenonaceae</taxon>
        <taxon>Sphaerospermopsis</taxon>
        <taxon>Sphaerospermopsis aphanizomenoides</taxon>
    </lineage>
</organism>
<dbReference type="SUPFAM" id="SSF53756">
    <property type="entry name" value="UDP-Glycosyltransferase/glycogen phosphorylase"/>
    <property type="match status" value="1"/>
</dbReference>
<dbReference type="EMBL" id="JADEWB010000061">
    <property type="protein sequence ID" value="MBE9236783.1"/>
    <property type="molecule type" value="Genomic_DNA"/>
</dbReference>
<sequence>MTKTLIVVGSVVPGGANVGEILLRDMLTCLKREEFIVAPLLTGETFTEETRGNSEQLNTIFPLKSPPEHAVRRWGGRLGGLVCAGERLLFYDRQIKVLVSQIEEQVRELGITRIWGILNTTVVVDALFGLMGKCDLPLYTQVWDDIDYLTQQRGLDATMRFRTRKRFGLLLKKSVKTGVICETMAQSYRQGYTARCEIIRHGLSNQVIARTEYSSTDEFRIGFSGGMYAPDAWQALFAALAYINWQVGGNKLIKLIVMSGKITLPCTSPAHVEYLGWRTTDEVRERLAECDLLYVPYPFASYLKPLAQLSFPTKLSTYVNLGRPIFAHVPEYASLVDFYAQYPLGALCTSLDPKIIAEQITALAENTSLYEASAKTVAWVGEKELSHQNFVNQVKRFIELEGLTS</sequence>
<name>A0ABR9VE62_9CYAN</name>
<gene>
    <name evidence="1" type="ORF">IQ227_12285</name>
</gene>
<reference evidence="1 2" key="1">
    <citation type="submission" date="2020-10" db="EMBL/GenBank/DDBJ databases">
        <authorList>
            <person name="Castelo-Branco R."/>
            <person name="Eusebio N."/>
            <person name="Adriana R."/>
            <person name="Vieira A."/>
            <person name="Brugerolle De Fraissinette N."/>
            <person name="Rezende De Castro R."/>
            <person name="Schneider M.P."/>
            <person name="Vasconcelos V."/>
            <person name="Leao P.N."/>
        </authorList>
    </citation>
    <scope>NUCLEOTIDE SEQUENCE [LARGE SCALE GENOMIC DNA]</scope>
    <source>
        <strain evidence="1 2">LEGE 00250</strain>
    </source>
</reference>